<dbReference type="Proteomes" id="UP000093501">
    <property type="component" value="Unassembled WGS sequence"/>
</dbReference>
<keyword evidence="2" id="KW-1003">Cell membrane</keyword>
<reference evidence="7" key="1">
    <citation type="submission" date="2016-07" db="EMBL/GenBank/DDBJ databases">
        <authorList>
            <person name="Florea S."/>
            <person name="Webb J.S."/>
            <person name="Jaromczyk J."/>
            <person name="Schardl C.L."/>
        </authorList>
    </citation>
    <scope>NUCLEOTIDE SEQUENCE [LARGE SCALE GENOMIC DNA]</scope>
    <source>
        <strain evidence="7">IPBSL-7</strain>
    </source>
</reference>
<dbReference type="InterPro" id="IPR004869">
    <property type="entry name" value="MMPL_dom"/>
</dbReference>
<keyword evidence="5" id="KW-0472">Membrane</keyword>
<organism evidence="6 7">
    <name type="scientific">Tessaracoccus lapidicaptus</name>
    <dbReference type="NCBI Taxonomy" id="1427523"/>
    <lineage>
        <taxon>Bacteria</taxon>
        <taxon>Bacillati</taxon>
        <taxon>Actinomycetota</taxon>
        <taxon>Actinomycetes</taxon>
        <taxon>Propionibacteriales</taxon>
        <taxon>Propionibacteriaceae</taxon>
        <taxon>Tessaracoccus</taxon>
    </lineage>
</organism>
<evidence type="ECO:0000256" key="3">
    <source>
        <dbReference type="ARBA" id="ARBA00022692"/>
    </source>
</evidence>
<proteinExistence type="predicted"/>
<dbReference type="PANTHER" id="PTHR33406">
    <property type="entry name" value="MEMBRANE PROTEIN MJ1562-RELATED"/>
    <property type="match status" value="1"/>
</dbReference>
<dbReference type="GO" id="GO:0005886">
    <property type="term" value="C:plasma membrane"/>
    <property type="evidence" value="ECO:0007669"/>
    <property type="project" value="UniProtKB-SubCell"/>
</dbReference>
<dbReference type="InterPro" id="IPR050545">
    <property type="entry name" value="Mycobact_MmpL"/>
</dbReference>
<evidence type="ECO:0000256" key="5">
    <source>
        <dbReference type="ARBA" id="ARBA00023136"/>
    </source>
</evidence>
<gene>
    <name evidence="6" type="ORF">BCR15_12550</name>
</gene>
<keyword evidence="3" id="KW-0812">Transmembrane</keyword>
<protein>
    <submittedName>
        <fullName evidence="6">Uncharacterized protein</fullName>
    </submittedName>
</protein>
<keyword evidence="7" id="KW-1185">Reference proteome</keyword>
<dbReference type="SUPFAM" id="SSF82866">
    <property type="entry name" value="Multidrug efflux transporter AcrB transmembrane domain"/>
    <property type="match status" value="2"/>
</dbReference>
<name>A0A1C0ARI9_9ACTN</name>
<evidence type="ECO:0000256" key="4">
    <source>
        <dbReference type="ARBA" id="ARBA00022989"/>
    </source>
</evidence>
<dbReference type="Gene3D" id="1.20.1640.10">
    <property type="entry name" value="Multidrug efflux transporter AcrB transmembrane domain"/>
    <property type="match status" value="2"/>
</dbReference>
<dbReference type="Pfam" id="PF03176">
    <property type="entry name" value="MMPL"/>
    <property type="match status" value="2"/>
</dbReference>
<dbReference type="InterPro" id="IPR000731">
    <property type="entry name" value="SSD"/>
</dbReference>
<dbReference type="AlphaFoldDB" id="A0A1C0ARI9"/>
<sequence>MSSILYRLGRTAATRPLAFLVAWVLVIAAVVGLLLTQTPSISSRLTLDDAPAQLVLDEVTAALPEAGGTQGTLVFYADDGGRVDTPDRADAIAGALDAAVGTGFVLDRDARLEEQRAEVETTVRTTVEGKVADEVRAQLAALITALADAAPGGVPSASPAHQESMAALGARLTEATATARALLAAPDEQLIAQSGAFFAEVGQLRSQLQTLGVPVDGFPAPEPGMTDPAATADHSIAKATDEALGRLDGLLQGTSPRGTTLETSDGVRRTVVVSDDGTVAIASIQLTEQISDLPEGSLDDLLAAVDGEVAAEGLAVAASSALQPMEPPIGGSEAIGLAIAAVVLLLTLGSLALAGLPILLALVGVFIGVGGAYALSANFEMTTSTPALGLMLGLAVGIDYALFIIHKQRSLRARLGLDAVEATSRAVATAGGAVLFAGLTVVIALLGLLTLGMGFVSTMAVTAAVTVILAIALSLTALPAMLGLLGRGRRGGTQPVRAHRGHAHSRFGRLATRWVEGVTARPILTIVLIVFALGAVALPAAQMQLGMPSGAVAAPDSGQRVAYDSVTHALGEGANAPLIVALTPSDAGAVDQDRLEAWQSELATHETAANVQLMGTSEDRSLVLYTVVPDAGPTDESTAELVTTVRAAELNGVDRIGVTGLTAINIDLSESLAEAIPVYLSLVAALSLVILFVVFRSVVVPLAATAGFLLSIGATMGLVVTAFGNPSFTWLVGVDRAGPVLSFLPIMATGILYGLAMDYQVFLGTSIREAYVHGETARQAVVDGFHHASRVVVAAAIIMVSVFGGFVLSEDSMIRQFGFALAVGILIDAFVIRMALIPAVLHLAGDHAWWLPRWLDRILPEVDVEGTRLQVADVAPETAPREEAPVVAGVGH</sequence>
<comment type="caution">
    <text evidence="6">The sequence shown here is derived from an EMBL/GenBank/DDBJ whole genome shotgun (WGS) entry which is preliminary data.</text>
</comment>
<evidence type="ECO:0000313" key="7">
    <source>
        <dbReference type="Proteomes" id="UP000093501"/>
    </source>
</evidence>
<evidence type="ECO:0000313" key="6">
    <source>
        <dbReference type="EMBL" id="OCL36910.1"/>
    </source>
</evidence>
<evidence type="ECO:0000256" key="1">
    <source>
        <dbReference type="ARBA" id="ARBA00004651"/>
    </source>
</evidence>
<accession>A0A1C0ARI9</accession>
<dbReference type="RefSeq" id="WP_068749851.1">
    <property type="nucleotide sequence ID" value="NZ_LR214441.1"/>
</dbReference>
<dbReference type="PROSITE" id="PS50156">
    <property type="entry name" value="SSD"/>
    <property type="match status" value="1"/>
</dbReference>
<evidence type="ECO:0000256" key="2">
    <source>
        <dbReference type="ARBA" id="ARBA00022475"/>
    </source>
</evidence>
<comment type="subcellular location">
    <subcellularLocation>
        <location evidence="1">Cell membrane</location>
        <topology evidence="1">Multi-pass membrane protein</topology>
    </subcellularLocation>
</comment>
<dbReference type="PANTHER" id="PTHR33406:SF13">
    <property type="entry name" value="MEMBRANE PROTEIN YDFJ"/>
    <property type="match status" value="1"/>
</dbReference>
<dbReference type="EMBL" id="MBQD01000004">
    <property type="protein sequence ID" value="OCL36910.1"/>
    <property type="molecule type" value="Genomic_DNA"/>
</dbReference>
<keyword evidence="4" id="KW-1133">Transmembrane helix</keyword>